<reference evidence="2" key="2">
    <citation type="submission" date="2013-10" db="EMBL/GenBank/DDBJ databases">
        <authorList>
            <person name="Aslett M."/>
        </authorList>
    </citation>
    <scope>NUCLEOTIDE SEQUENCE [LARGE SCALE GENOMIC DNA]</scope>
    <source>
        <strain evidence="2">Houghton</strain>
    </source>
</reference>
<dbReference type="RefSeq" id="XP_013358025.1">
    <property type="nucleotide sequence ID" value="XM_013502571.1"/>
</dbReference>
<evidence type="ECO:0000256" key="1">
    <source>
        <dbReference type="SAM" id="MobiDB-lite"/>
    </source>
</evidence>
<proteinExistence type="predicted"/>
<feature type="region of interest" description="Disordered" evidence="1">
    <location>
        <begin position="1"/>
        <end position="32"/>
    </location>
</feature>
<feature type="region of interest" description="Disordered" evidence="1">
    <location>
        <begin position="128"/>
        <end position="150"/>
    </location>
</feature>
<dbReference type="Proteomes" id="UP000030744">
    <property type="component" value="Unassembled WGS sequence"/>
</dbReference>
<name>U6KGS6_9EIME</name>
<protein>
    <submittedName>
        <fullName evidence="2">Uncharacterized protein</fullName>
    </submittedName>
</protein>
<dbReference type="OrthoDB" id="347413at2759"/>
<dbReference type="VEuPathDB" id="ToxoDB:EMH_0026120"/>
<dbReference type="AlphaFoldDB" id="U6KGS6"/>
<organism evidence="2 3">
    <name type="scientific">Eimeria mitis</name>
    <dbReference type="NCBI Taxonomy" id="44415"/>
    <lineage>
        <taxon>Eukaryota</taxon>
        <taxon>Sar</taxon>
        <taxon>Alveolata</taxon>
        <taxon>Apicomplexa</taxon>
        <taxon>Conoidasida</taxon>
        <taxon>Coccidia</taxon>
        <taxon>Eucoccidiorida</taxon>
        <taxon>Eimeriorina</taxon>
        <taxon>Eimeriidae</taxon>
        <taxon>Eimeria</taxon>
    </lineage>
</organism>
<reference evidence="2" key="1">
    <citation type="submission" date="2013-10" db="EMBL/GenBank/DDBJ databases">
        <title>Genomic analysis of the causative agents of coccidiosis in chickens.</title>
        <authorList>
            <person name="Reid A.J."/>
            <person name="Blake D."/>
            <person name="Billington K."/>
            <person name="Browne H."/>
            <person name="Dunn M."/>
            <person name="Hung S."/>
            <person name="Kawahara F."/>
            <person name="Miranda-Saavedra D."/>
            <person name="Mourier T."/>
            <person name="Nagra H."/>
            <person name="Otto T.D."/>
            <person name="Rawlings N."/>
            <person name="Sanchez A."/>
            <person name="Sanders M."/>
            <person name="Subramaniam C."/>
            <person name="Tay Y."/>
            <person name="Dear P."/>
            <person name="Doerig C."/>
            <person name="Gruber A."/>
            <person name="Parkinson J."/>
            <person name="Shirley M."/>
            <person name="Wan K.L."/>
            <person name="Berriman M."/>
            <person name="Tomley F."/>
            <person name="Pain A."/>
        </authorList>
    </citation>
    <scope>NUCLEOTIDE SEQUENCE [LARGE SCALE GENOMIC DNA]</scope>
    <source>
        <strain evidence="2">Houghton</strain>
    </source>
</reference>
<evidence type="ECO:0000313" key="3">
    <source>
        <dbReference type="Proteomes" id="UP000030744"/>
    </source>
</evidence>
<sequence>MRKLRGDSAIQSSLGSDGNDRHQTPSPAGYLLDSDERATQLAALATVALFDVPGIDTRRRRVSAANRQQKDPPPVRAGIRATLEKILEKEEPQWAPDDCPIIRRLSLYNQCLLNKSLFAKARGAQPLRSPRASSATAANRIEAGTPQTKTEGVEVPFSEECLNVELWRLAEWLARTRRCLSARLFLDKAEASGLELAMTSHVEWLEDSAQCNYMQINISGQPEKTAGADAVAATLQAKPQTLQDKGGKKRGVHPFNVWFEPRAPRPDDRRVQQTIGRFDVAVKAHEFYPVKFPHTKARRGGKPRMMRGRSGRWFWLGPYWKPPWAPKRKSFTEDWHLTNATA</sequence>
<dbReference type="GeneID" id="25377481"/>
<gene>
    <name evidence="2" type="ORF">EMH_0026120</name>
</gene>
<evidence type="ECO:0000313" key="2">
    <source>
        <dbReference type="EMBL" id="CDJ35447.1"/>
    </source>
</evidence>
<accession>U6KGS6</accession>
<dbReference type="EMBL" id="HG688488">
    <property type="protein sequence ID" value="CDJ35447.1"/>
    <property type="molecule type" value="Genomic_DNA"/>
</dbReference>
<keyword evidence="3" id="KW-1185">Reference proteome</keyword>